<dbReference type="Proteomes" id="UP000041247">
    <property type="component" value="Unassembled WGS sequence"/>
</dbReference>
<accession>A0A0K2ZL78</accession>
<dbReference type="RefSeq" id="WP_053840413.1">
    <property type="nucleotide sequence ID" value="NZ_CP076250.1"/>
</dbReference>
<dbReference type="AlphaFoldDB" id="A0A0K2ZL78"/>
<evidence type="ECO:0000313" key="2">
    <source>
        <dbReference type="Proteomes" id="UP000041247"/>
    </source>
</evidence>
<proteinExistence type="predicted"/>
<organism evidence="1 2">
    <name type="scientific">Xanthomonas graminis pv. poae</name>
    <dbReference type="NCBI Taxonomy" id="227946"/>
    <lineage>
        <taxon>Bacteria</taxon>
        <taxon>Pseudomonadati</taxon>
        <taxon>Pseudomonadota</taxon>
        <taxon>Gammaproteobacteria</taxon>
        <taxon>Lysobacterales</taxon>
        <taxon>Lysobacteraceae</taxon>
        <taxon>Xanthomonas</taxon>
        <taxon>Xanthomonas translucens group</taxon>
        <taxon>Xanthomonas graminis</taxon>
    </lineage>
</organism>
<gene>
    <name evidence="1" type="ORF">XTPLMG728_1201</name>
</gene>
<evidence type="ECO:0008006" key="3">
    <source>
        <dbReference type="Google" id="ProtNLM"/>
    </source>
</evidence>
<dbReference type="EMBL" id="CXOK01000029">
    <property type="protein sequence ID" value="CTP86373.1"/>
    <property type="molecule type" value="Genomic_DNA"/>
</dbReference>
<sequence>MSARGLSHDARVAVLVDCDNVPTDIVEHALRMVAQFGRVVLRRGYGNHATLDGRTPVSPWISIPATGVSDAFTGGAPRRWEHRHLTRARAPAMPILDRRLTPSRHPWTWESQLCGPY</sequence>
<name>A0A0K2ZL78_9XANT</name>
<reference evidence="1 2" key="1">
    <citation type="submission" date="2015-07" db="EMBL/GenBank/DDBJ databases">
        <authorList>
            <person name="Noorani M."/>
        </authorList>
    </citation>
    <scope>NUCLEOTIDE SEQUENCE [LARGE SCALE GENOMIC DNA]</scope>
    <source>
        <strain evidence="1">LMG728</strain>
    </source>
</reference>
<evidence type="ECO:0000313" key="1">
    <source>
        <dbReference type="EMBL" id="CTP86373.1"/>
    </source>
</evidence>
<protein>
    <recommendedName>
        <fullName evidence="3">NYN domain-containing protein</fullName>
    </recommendedName>
</protein>